<feature type="chain" id="PRO_5042125042" evidence="1">
    <location>
        <begin position="25"/>
        <end position="152"/>
    </location>
</feature>
<reference evidence="2" key="1">
    <citation type="journal article" date="2023" name="G3 (Bethesda)">
        <title>A reference genome for the long-term kleptoplast-retaining sea slug Elysia crispata morphotype clarki.</title>
        <authorList>
            <person name="Eastman K.E."/>
            <person name="Pendleton A.L."/>
            <person name="Shaikh M.A."/>
            <person name="Suttiyut T."/>
            <person name="Ogas R."/>
            <person name="Tomko P."/>
            <person name="Gavelis G."/>
            <person name="Widhalm J.R."/>
            <person name="Wisecaver J.H."/>
        </authorList>
    </citation>
    <scope>NUCLEOTIDE SEQUENCE</scope>
    <source>
        <strain evidence="2">ECLA1</strain>
    </source>
</reference>
<protein>
    <submittedName>
        <fullName evidence="2">Uncharacterized protein</fullName>
    </submittedName>
</protein>
<evidence type="ECO:0000313" key="3">
    <source>
        <dbReference type="Proteomes" id="UP001283361"/>
    </source>
</evidence>
<dbReference type="EMBL" id="JAWDGP010004246">
    <property type="protein sequence ID" value="KAK3766219.1"/>
    <property type="molecule type" value="Genomic_DNA"/>
</dbReference>
<gene>
    <name evidence="2" type="ORF">RRG08_017660</name>
</gene>
<dbReference type="AlphaFoldDB" id="A0AAE0ZB56"/>
<comment type="caution">
    <text evidence="2">The sequence shown here is derived from an EMBL/GenBank/DDBJ whole genome shotgun (WGS) entry which is preliminary data.</text>
</comment>
<evidence type="ECO:0000313" key="2">
    <source>
        <dbReference type="EMBL" id="KAK3766219.1"/>
    </source>
</evidence>
<proteinExistence type="predicted"/>
<organism evidence="2 3">
    <name type="scientific">Elysia crispata</name>
    <name type="common">lettuce slug</name>
    <dbReference type="NCBI Taxonomy" id="231223"/>
    <lineage>
        <taxon>Eukaryota</taxon>
        <taxon>Metazoa</taxon>
        <taxon>Spiralia</taxon>
        <taxon>Lophotrochozoa</taxon>
        <taxon>Mollusca</taxon>
        <taxon>Gastropoda</taxon>
        <taxon>Heterobranchia</taxon>
        <taxon>Euthyneura</taxon>
        <taxon>Panpulmonata</taxon>
        <taxon>Sacoglossa</taxon>
        <taxon>Placobranchoidea</taxon>
        <taxon>Plakobranchidae</taxon>
        <taxon>Elysia</taxon>
    </lineage>
</organism>
<accession>A0AAE0ZB56</accession>
<feature type="signal peptide" evidence="1">
    <location>
        <begin position="1"/>
        <end position="24"/>
    </location>
</feature>
<dbReference type="Proteomes" id="UP001283361">
    <property type="component" value="Unassembled WGS sequence"/>
</dbReference>
<name>A0AAE0ZB56_9GAST</name>
<keyword evidence="3" id="KW-1185">Reference proteome</keyword>
<sequence length="152" mass="16993">MGRNRLIKVALLVYVKLLPLVSLSRNLRPGKGKAIALLSVEVISPPLGKRLTEYNSGTVSNNSSAAIHLMQACNNTSKSKCLQGEPSDISRWHQNNWNGKLLVVRHSYKSFYDSVSQRKGDNTFKSQCVQDPSRAWRQHQSRTGMEVVDLKG</sequence>
<keyword evidence="1" id="KW-0732">Signal</keyword>
<evidence type="ECO:0000256" key="1">
    <source>
        <dbReference type="SAM" id="SignalP"/>
    </source>
</evidence>